<reference evidence="2" key="1">
    <citation type="journal article" date="2019" name="Int. J. Syst. Evol. Microbiol.">
        <title>The Global Catalogue of Microorganisms (GCM) 10K type strain sequencing project: providing services to taxonomists for standard genome sequencing and annotation.</title>
        <authorList>
            <consortium name="The Broad Institute Genomics Platform"/>
            <consortium name="The Broad Institute Genome Sequencing Center for Infectious Disease"/>
            <person name="Wu L."/>
            <person name="Ma J."/>
        </authorList>
    </citation>
    <scope>NUCLEOTIDE SEQUENCE [LARGE SCALE GENOMIC DNA]</scope>
    <source>
        <strain evidence="2">JCM 17925</strain>
    </source>
</reference>
<dbReference type="Proteomes" id="UP001500936">
    <property type="component" value="Unassembled WGS sequence"/>
</dbReference>
<sequence length="164" mass="18665">MRKNNTTIMLLFVLITLFYSCNNEKIVLPVPSSAIEGVYYAESYYSKSGEGMTYPILGKTMILKLTSVSKDSVKVELEATPNGDYSPGSNRNFERLFIKQEIEAQLIAKKMVNCIGYSIDLPINQNNTINYEKLRQICGTGYSIYYYFITPNSKVEATVRFIKM</sequence>
<proteinExistence type="predicted"/>
<evidence type="ECO:0008006" key="3">
    <source>
        <dbReference type="Google" id="ProtNLM"/>
    </source>
</evidence>
<evidence type="ECO:0000313" key="1">
    <source>
        <dbReference type="EMBL" id="GAA4419478.1"/>
    </source>
</evidence>
<comment type="caution">
    <text evidence="1">The sequence shown here is derived from an EMBL/GenBank/DDBJ whole genome shotgun (WGS) entry which is preliminary data.</text>
</comment>
<gene>
    <name evidence="1" type="ORF">GCM10023187_53830</name>
</gene>
<keyword evidence="2" id="KW-1185">Reference proteome</keyword>
<organism evidence="1 2">
    <name type="scientific">Nibrella viscosa</name>
    <dbReference type="NCBI Taxonomy" id="1084524"/>
    <lineage>
        <taxon>Bacteria</taxon>
        <taxon>Pseudomonadati</taxon>
        <taxon>Bacteroidota</taxon>
        <taxon>Cytophagia</taxon>
        <taxon>Cytophagales</taxon>
        <taxon>Spirosomataceae</taxon>
        <taxon>Nibrella</taxon>
    </lineage>
</organism>
<name>A0ABP8KYW4_9BACT</name>
<protein>
    <recommendedName>
        <fullName evidence="3">Lipoprotein</fullName>
    </recommendedName>
</protein>
<accession>A0ABP8KYW4</accession>
<dbReference type="EMBL" id="BAABHB010000018">
    <property type="protein sequence ID" value="GAA4419478.1"/>
    <property type="molecule type" value="Genomic_DNA"/>
</dbReference>
<dbReference type="PROSITE" id="PS51257">
    <property type="entry name" value="PROKAR_LIPOPROTEIN"/>
    <property type="match status" value="1"/>
</dbReference>
<evidence type="ECO:0000313" key="2">
    <source>
        <dbReference type="Proteomes" id="UP001500936"/>
    </source>
</evidence>
<dbReference type="RefSeq" id="WP_345271164.1">
    <property type="nucleotide sequence ID" value="NZ_BAABHB010000018.1"/>
</dbReference>